<dbReference type="EMBL" id="FNVS01000008">
    <property type="protein sequence ID" value="SEF86991.1"/>
    <property type="molecule type" value="Genomic_DNA"/>
</dbReference>
<accession>A0A8G2BWF3</accession>
<evidence type="ECO:0000313" key="1">
    <source>
        <dbReference type="EMBL" id="SEF86991.1"/>
    </source>
</evidence>
<gene>
    <name evidence="1" type="ORF">SAMN05444001_108142</name>
</gene>
<sequence length="63" mass="7119">MAKILVDTEIRKKLETIFQCRRETVSLALNCKTNSDLSKRIRKVAIDLGGSVKKEENVTVISK</sequence>
<dbReference type="Proteomes" id="UP000236725">
    <property type="component" value="Unassembled WGS sequence"/>
</dbReference>
<evidence type="ECO:0000313" key="2">
    <source>
        <dbReference type="Proteomes" id="UP000236725"/>
    </source>
</evidence>
<name>A0A8G2BWF3_9BACT</name>
<dbReference type="RefSeq" id="WP_099463433.1">
    <property type="nucleotide sequence ID" value="NZ_FNVS01000008.1"/>
</dbReference>
<organism evidence="1 2">
    <name type="scientific">Parabacteroides chinchillae</name>
    <dbReference type="NCBI Taxonomy" id="871327"/>
    <lineage>
        <taxon>Bacteria</taxon>
        <taxon>Pseudomonadati</taxon>
        <taxon>Bacteroidota</taxon>
        <taxon>Bacteroidia</taxon>
        <taxon>Bacteroidales</taxon>
        <taxon>Tannerellaceae</taxon>
        <taxon>Parabacteroides</taxon>
    </lineage>
</organism>
<keyword evidence="2" id="KW-1185">Reference proteome</keyword>
<reference evidence="1 2" key="1">
    <citation type="submission" date="2016-10" db="EMBL/GenBank/DDBJ databases">
        <authorList>
            <person name="Varghese N."/>
            <person name="Submissions S."/>
        </authorList>
    </citation>
    <scope>NUCLEOTIDE SEQUENCE [LARGE SCALE GENOMIC DNA]</scope>
    <source>
        <strain evidence="1 2">DSM 29073</strain>
    </source>
</reference>
<protein>
    <submittedName>
        <fullName evidence="1">Uncharacterized protein</fullName>
    </submittedName>
</protein>
<comment type="caution">
    <text evidence="1">The sequence shown here is derived from an EMBL/GenBank/DDBJ whole genome shotgun (WGS) entry which is preliminary data.</text>
</comment>
<dbReference type="AlphaFoldDB" id="A0A8G2BWF3"/>
<proteinExistence type="predicted"/>